<dbReference type="InterPro" id="IPR036291">
    <property type="entry name" value="NAD(P)-bd_dom_sf"/>
</dbReference>
<sequence length="341" mass="37218">MAYDQLPKAMRALVHNQTLQTLKLADSWPVPIPSQGEHLLRVDSVAVTNGELLWPRGPDLNESHPGVEMAGEVVTAPPTSKFRAGSKVYMRTTFPNPGSAREYSIGLENEMARRPDSIKAAEAACVPVSSLTAWQALFVHGGCSPQFDHAENPSPENRKRVLVNGAAGGVGLWMTQLAHAAGFWVAGTCNTRNAGLVRELGASEIIDYTKTSISEWARNNPQSKVDLVLDCVGGDSLNQTWHAVREHGLVLSIAPPKDMVWRFVLDRPDGISDTIEGKFFIMEPNGEHLQKITELIEAGKARPVVDSVFKFEDYQKAFDRVGSGRTTGKVVIQIREQGGAN</sequence>
<dbReference type="OrthoDB" id="3509362at2759"/>
<dbReference type="AlphaFoldDB" id="A0A072NV89"/>
<reference evidence="2 3" key="1">
    <citation type="submission" date="2013-03" db="EMBL/GenBank/DDBJ databases">
        <title>The Genome Sequence of Exophiala aquamarina CBS 119918.</title>
        <authorList>
            <consortium name="The Broad Institute Genomics Platform"/>
            <person name="Cuomo C."/>
            <person name="de Hoog S."/>
            <person name="Gorbushina A."/>
            <person name="Walker B."/>
            <person name="Young S.K."/>
            <person name="Zeng Q."/>
            <person name="Gargeya S."/>
            <person name="Fitzgerald M."/>
            <person name="Haas B."/>
            <person name="Abouelleil A."/>
            <person name="Allen A.W."/>
            <person name="Alvarado L."/>
            <person name="Arachchi H.M."/>
            <person name="Berlin A.M."/>
            <person name="Chapman S.B."/>
            <person name="Gainer-Dewar J."/>
            <person name="Goldberg J."/>
            <person name="Griggs A."/>
            <person name="Gujja S."/>
            <person name="Hansen M."/>
            <person name="Howarth C."/>
            <person name="Imamovic A."/>
            <person name="Ireland A."/>
            <person name="Larimer J."/>
            <person name="McCowan C."/>
            <person name="Murphy C."/>
            <person name="Pearson M."/>
            <person name="Poon T.W."/>
            <person name="Priest M."/>
            <person name="Roberts A."/>
            <person name="Saif S."/>
            <person name="Shea T."/>
            <person name="Sisk P."/>
            <person name="Sykes S."/>
            <person name="Wortman J."/>
            <person name="Nusbaum C."/>
            <person name="Birren B."/>
        </authorList>
    </citation>
    <scope>NUCLEOTIDE SEQUENCE [LARGE SCALE GENOMIC DNA]</scope>
    <source>
        <strain evidence="2 3">CBS 119918</strain>
    </source>
</reference>
<name>A0A072NV89_9EURO</name>
<dbReference type="GeneID" id="25286996"/>
<comment type="caution">
    <text evidence="2">The sequence shown here is derived from an EMBL/GenBank/DDBJ whole genome shotgun (WGS) entry which is preliminary data.</text>
</comment>
<dbReference type="SUPFAM" id="SSF51735">
    <property type="entry name" value="NAD(P)-binding Rossmann-fold domains"/>
    <property type="match status" value="1"/>
</dbReference>
<dbReference type="RefSeq" id="XP_013254354.1">
    <property type="nucleotide sequence ID" value="XM_013398900.1"/>
</dbReference>
<dbReference type="EMBL" id="AMGV01000021">
    <property type="protein sequence ID" value="KEF51764.1"/>
    <property type="molecule type" value="Genomic_DNA"/>
</dbReference>
<dbReference type="InterPro" id="IPR020843">
    <property type="entry name" value="ER"/>
</dbReference>
<evidence type="ECO:0000313" key="3">
    <source>
        <dbReference type="Proteomes" id="UP000027920"/>
    </source>
</evidence>
<dbReference type="Gene3D" id="3.40.50.720">
    <property type="entry name" value="NAD(P)-binding Rossmann-like Domain"/>
    <property type="match status" value="1"/>
</dbReference>
<proteinExistence type="predicted"/>
<accession>A0A072NV89</accession>
<dbReference type="GO" id="GO:0016491">
    <property type="term" value="F:oxidoreductase activity"/>
    <property type="evidence" value="ECO:0007669"/>
    <property type="project" value="InterPro"/>
</dbReference>
<dbReference type="STRING" id="1182545.A0A072NV89"/>
<dbReference type="PANTHER" id="PTHR44013:SF5">
    <property type="entry name" value="OXIDOREDUCTASE, PUTATIVE (AFU_ORTHOLOGUE AFUA_5G01290)-RELATED"/>
    <property type="match status" value="1"/>
</dbReference>
<dbReference type="SMART" id="SM00829">
    <property type="entry name" value="PKS_ER"/>
    <property type="match status" value="1"/>
</dbReference>
<dbReference type="VEuPathDB" id="FungiDB:A1O9_12101"/>
<dbReference type="CDD" id="cd05289">
    <property type="entry name" value="MDR_like_2"/>
    <property type="match status" value="1"/>
</dbReference>
<gene>
    <name evidence="2" type="ORF">A1O9_12101</name>
</gene>
<dbReference type="InterPro" id="IPR052733">
    <property type="entry name" value="Chloroplast_QOR"/>
</dbReference>
<dbReference type="HOGENOM" id="CLU_026673_3_3_1"/>
<dbReference type="Proteomes" id="UP000027920">
    <property type="component" value="Unassembled WGS sequence"/>
</dbReference>
<evidence type="ECO:0000313" key="2">
    <source>
        <dbReference type="EMBL" id="KEF51764.1"/>
    </source>
</evidence>
<organism evidence="2 3">
    <name type="scientific">Exophiala aquamarina CBS 119918</name>
    <dbReference type="NCBI Taxonomy" id="1182545"/>
    <lineage>
        <taxon>Eukaryota</taxon>
        <taxon>Fungi</taxon>
        <taxon>Dikarya</taxon>
        <taxon>Ascomycota</taxon>
        <taxon>Pezizomycotina</taxon>
        <taxon>Eurotiomycetes</taxon>
        <taxon>Chaetothyriomycetidae</taxon>
        <taxon>Chaetothyriales</taxon>
        <taxon>Herpotrichiellaceae</taxon>
        <taxon>Exophiala</taxon>
    </lineage>
</organism>
<evidence type="ECO:0000259" key="1">
    <source>
        <dbReference type="SMART" id="SM00829"/>
    </source>
</evidence>
<dbReference type="Gene3D" id="3.90.180.10">
    <property type="entry name" value="Medium-chain alcohol dehydrogenases, catalytic domain"/>
    <property type="match status" value="1"/>
</dbReference>
<feature type="domain" description="Enoyl reductase (ER)" evidence="1">
    <location>
        <begin position="17"/>
        <end position="332"/>
    </location>
</feature>
<dbReference type="SUPFAM" id="SSF50129">
    <property type="entry name" value="GroES-like"/>
    <property type="match status" value="1"/>
</dbReference>
<dbReference type="PANTHER" id="PTHR44013">
    <property type="entry name" value="ZINC-TYPE ALCOHOL DEHYDROGENASE-LIKE PROTEIN C16A3.02C"/>
    <property type="match status" value="1"/>
</dbReference>
<protein>
    <recommendedName>
        <fullName evidence="1">Enoyl reductase (ER) domain-containing protein</fullName>
    </recommendedName>
</protein>
<dbReference type="InterPro" id="IPR011032">
    <property type="entry name" value="GroES-like_sf"/>
</dbReference>
<keyword evidence="3" id="KW-1185">Reference proteome</keyword>
<dbReference type="Pfam" id="PF13602">
    <property type="entry name" value="ADH_zinc_N_2"/>
    <property type="match status" value="1"/>
</dbReference>